<dbReference type="Proteomes" id="UP000034508">
    <property type="component" value="Unassembled WGS sequence"/>
</dbReference>
<dbReference type="AlphaFoldDB" id="A0A0G0FFD4"/>
<dbReference type="PANTHER" id="PTHR43566">
    <property type="entry name" value="CONSERVED PROTEIN"/>
    <property type="match status" value="1"/>
</dbReference>
<dbReference type="InterPro" id="IPR041682">
    <property type="entry name" value="AAA_14"/>
</dbReference>
<accession>A0A0G0FFD4</accession>
<gene>
    <name evidence="2" type="ORF">US31_C0030G0006</name>
</gene>
<dbReference type="SMART" id="SM00382">
    <property type="entry name" value="AAA"/>
    <property type="match status" value="1"/>
</dbReference>
<dbReference type="InterPro" id="IPR027417">
    <property type="entry name" value="P-loop_NTPase"/>
</dbReference>
<dbReference type="InterPro" id="IPR003593">
    <property type="entry name" value="AAA+_ATPase"/>
</dbReference>
<dbReference type="Gene3D" id="3.40.50.300">
    <property type="entry name" value="P-loop containing nucleotide triphosphate hydrolases"/>
    <property type="match status" value="2"/>
</dbReference>
<dbReference type="EMBL" id="LBSM01000030">
    <property type="protein sequence ID" value="KKQ16557.1"/>
    <property type="molecule type" value="Genomic_DNA"/>
</dbReference>
<evidence type="ECO:0000313" key="2">
    <source>
        <dbReference type="EMBL" id="KKQ16557.1"/>
    </source>
</evidence>
<dbReference type="SUPFAM" id="SSF52540">
    <property type="entry name" value="P-loop containing nucleoside triphosphate hydrolases"/>
    <property type="match status" value="1"/>
</dbReference>
<dbReference type="PANTHER" id="PTHR43566:SF1">
    <property type="entry name" value="AAA+ ATPASE DOMAIN-CONTAINING PROTEIN"/>
    <property type="match status" value="1"/>
</dbReference>
<feature type="domain" description="AAA+ ATPase" evidence="1">
    <location>
        <begin position="37"/>
        <end position="156"/>
    </location>
</feature>
<protein>
    <submittedName>
        <fullName evidence="2">AAA ATPase</fullName>
    </submittedName>
</protein>
<organism evidence="2 3">
    <name type="scientific">Berkelbacteria bacterium GW2011_GWA1_36_9</name>
    <dbReference type="NCBI Taxonomy" id="1618331"/>
    <lineage>
        <taxon>Bacteria</taxon>
        <taxon>Candidatus Berkelbacteria</taxon>
    </lineage>
</organism>
<sequence length="418" mass="49471">MQRFINYVLCIVWYTNNMVEKLYPRKIVEEIVKYLKSKEIIVIYGARQVGKTYILKYLMENHLKKNVFYLDLELPNFLELCNKGAENTFNYLIQRGADEKSKIFLLIDEIQYMDDPTRFLKIMHDHYPSVKLIVSGSSTFEIKKKFKESLVGRTINFEVYPLSFEEFLTFKNKKYNLTKENTKQVNDELIKLAEEHILFGGYPQIVLENLEEKKLAYLGQIINTYIRKDIRDIGNIRDISAFNKLIELLASQSGQLLNVLELSNTLKINRETVSEYLDLLESTFIIKRVTPFHKNLRSELSKNPKIFFLDTGMMHILWLKEFPKVILGNSFETFVFLELMKSGRRINFWRTTNKQEIDFIIKNKDMYAIEVKSNFQNSNNKSLKFFSDIYNCKTIIVGLKGEKKGKYIWELIKEIEQD</sequence>
<evidence type="ECO:0000313" key="3">
    <source>
        <dbReference type="Proteomes" id="UP000034508"/>
    </source>
</evidence>
<proteinExistence type="predicted"/>
<dbReference type="Pfam" id="PF13173">
    <property type="entry name" value="AAA_14"/>
    <property type="match status" value="1"/>
</dbReference>
<dbReference type="InterPro" id="IPR025420">
    <property type="entry name" value="DUF4143"/>
</dbReference>
<reference evidence="2 3" key="1">
    <citation type="journal article" date="2015" name="Nature">
        <title>rRNA introns, odd ribosomes, and small enigmatic genomes across a large radiation of phyla.</title>
        <authorList>
            <person name="Brown C.T."/>
            <person name="Hug L.A."/>
            <person name="Thomas B.C."/>
            <person name="Sharon I."/>
            <person name="Castelle C.J."/>
            <person name="Singh A."/>
            <person name="Wilkins M.J."/>
            <person name="Williams K.H."/>
            <person name="Banfield J.F."/>
        </authorList>
    </citation>
    <scope>NUCLEOTIDE SEQUENCE [LARGE SCALE GENOMIC DNA]</scope>
</reference>
<dbReference type="Pfam" id="PF13635">
    <property type="entry name" value="DUF4143"/>
    <property type="match status" value="1"/>
</dbReference>
<evidence type="ECO:0000259" key="1">
    <source>
        <dbReference type="SMART" id="SM00382"/>
    </source>
</evidence>
<name>A0A0G0FFD4_9BACT</name>
<comment type="caution">
    <text evidence="2">The sequence shown here is derived from an EMBL/GenBank/DDBJ whole genome shotgun (WGS) entry which is preliminary data.</text>
</comment>